<evidence type="ECO:0000313" key="1">
    <source>
        <dbReference type="EMBL" id="PRY74538.1"/>
    </source>
</evidence>
<comment type="caution">
    <text evidence="1">The sequence shown here is derived from an EMBL/GenBank/DDBJ whole genome shotgun (WGS) entry which is preliminary data.</text>
</comment>
<reference evidence="1 2" key="1">
    <citation type="submission" date="2018-03" db="EMBL/GenBank/DDBJ databases">
        <title>Genomic Encyclopedia of Archaeal and Bacterial Type Strains, Phase II (KMG-II): from individual species to whole genera.</title>
        <authorList>
            <person name="Goeker M."/>
        </authorList>
    </citation>
    <scope>NUCLEOTIDE SEQUENCE [LARGE SCALE GENOMIC DNA]</scope>
    <source>
        <strain evidence="1 2">DSM 13175</strain>
    </source>
</reference>
<dbReference type="OrthoDB" id="2248780at2"/>
<dbReference type="Pfam" id="PF13384">
    <property type="entry name" value="HTH_23"/>
    <property type="match status" value="1"/>
</dbReference>
<proteinExistence type="predicted"/>
<dbReference type="SUPFAM" id="SSF88659">
    <property type="entry name" value="Sigma3 and sigma4 domains of RNA polymerase sigma factors"/>
    <property type="match status" value="1"/>
</dbReference>
<dbReference type="InterPro" id="IPR013325">
    <property type="entry name" value="RNA_pol_sigma_r2"/>
</dbReference>
<dbReference type="NCBIfam" id="TIGR02937">
    <property type="entry name" value="sigma70-ECF"/>
    <property type="match status" value="1"/>
</dbReference>
<dbReference type="InterPro" id="IPR014284">
    <property type="entry name" value="RNA_pol_sigma-70_dom"/>
</dbReference>
<sequence length="181" mass="21296">MKRQLTEELEHDFFFVHRSIVYGVLRKCGIGFNHPDYDDYVQVGLLKLVEAYETFPSDLNQEAYFYQFTGFAFQKIRWAVIDEMRKSIKNGERELLLGETLDQSLPQAMIEPDSDWLIWELLPSMMDCLAPKEQLYLKDAAIEQLSISEIAKKQGVSRKTVYEWRKRTAAKLAHFRNVLEH</sequence>
<accession>A0A2T0VTU8</accession>
<evidence type="ECO:0000313" key="2">
    <source>
        <dbReference type="Proteomes" id="UP000238205"/>
    </source>
</evidence>
<dbReference type="InterPro" id="IPR036388">
    <property type="entry name" value="WH-like_DNA-bd_sf"/>
</dbReference>
<organism evidence="1 2">
    <name type="scientific">Alkalibacterium olivapovliticus</name>
    <dbReference type="NCBI Taxonomy" id="99907"/>
    <lineage>
        <taxon>Bacteria</taxon>
        <taxon>Bacillati</taxon>
        <taxon>Bacillota</taxon>
        <taxon>Bacilli</taxon>
        <taxon>Lactobacillales</taxon>
        <taxon>Carnobacteriaceae</taxon>
        <taxon>Alkalibacterium</taxon>
    </lineage>
</organism>
<dbReference type="AlphaFoldDB" id="A0A2T0VTU8"/>
<dbReference type="Proteomes" id="UP000238205">
    <property type="component" value="Unassembled WGS sequence"/>
</dbReference>
<keyword evidence="2" id="KW-1185">Reference proteome</keyword>
<dbReference type="Gene3D" id="1.10.10.10">
    <property type="entry name" value="Winged helix-like DNA-binding domain superfamily/Winged helix DNA-binding domain"/>
    <property type="match status" value="1"/>
</dbReference>
<dbReference type="EMBL" id="PVTO01000041">
    <property type="protein sequence ID" value="PRY74538.1"/>
    <property type="molecule type" value="Genomic_DNA"/>
</dbReference>
<protein>
    <submittedName>
        <fullName evidence="1">RNA polymerase sigma factor (Sigma-70 family)</fullName>
    </submittedName>
</protein>
<dbReference type="SUPFAM" id="SSF88946">
    <property type="entry name" value="Sigma2 domain of RNA polymerase sigma factors"/>
    <property type="match status" value="1"/>
</dbReference>
<dbReference type="RefSeq" id="WP_106196253.1">
    <property type="nucleotide sequence ID" value="NZ_PVTO01000041.1"/>
</dbReference>
<dbReference type="GO" id="GO:0003700">
    <property type="term" value="F:DNA-binding transcription factor activity"/>
    <property type="evidence" value="ECO:0007669"/>
    <property type="project" value="InterPro"/>
</dbReference>
<gene>
    <name evidence="1" type="ORF">CLV38_1415</name>
</gene>
<name>A0A2T0VTU8_9LACT</name>
<dbReference type="InterPro" id="IPR013324">
    <property type="entry name" value="RNA_pol_sigma_r3/r4-like"/>
</dbReference>
<dbReference type="Gene3D" id="1.10.1740.10">
    <property type="match status" value="1"/>
</dbReference>
<dbReference type="GO" id="GO:0006352">
    <property type="term" value="P:DNA-templated transcription initiation"/>
    <property type="evidence" value="ECO:0007669"/>
    <property type="project" value="InterPro"/>
</dbReference>